<protein>
    <recommendedName>
        <fullName evidence="9">Metalloprotease</fullName>
    </recommendedName>
</protein>
<evidence type="ECO:0008006" key="9">
    <source>
        <dbReference type="Google" id="ProtNLM"/>
    </source>
</evidence>
<gene>
    <name evidence="7" type="ORF">GA0116948_12410</name>
</gene>
<evidence type="ECO:0000256" key="5">
    <source>
        <dbReference type="SAM" id="MobiDB-lite"/>
    </source>
</evidence>
<keyword evidence="2 6" id="KW-0812">Transmembrane</keyword>
<name>A0A1C4G6H2_9BACT</name>
<comment type="subcellular location">
    <subcellularLocation>
        <location evidence="1">Membrane</location>
        <topology evidence="1">Single-pass membrane protein</topology>
    </subcellularLocation>
</comment>
<reference evidence="7 8" key="1">
    <citation type="submission" date="2016-08" db="EMBL/GenBank/DDBJ databases">
        <authorList>
            <person name="Seilhamer J.J."/>
        </authorList>
    </citation>
    <scope>NUCLEOTIDE SEQUENCE [LARGE SCALE GENOMIC DNA]</scope>
    <source>
        <strain evidence="7 8">A37T2</strain>
    </source>
</reference>
<proteinExistence type="predicted"/>
<sequence length="289" mass="31769">MRWQNRRTSDNVEEGSGGGGGGGRMVVGGGIGTIVLIVLALLFKQNPLQVLQQVQSQPQQQGASDDTHAVTSYAGNDDKKFSSVVLASTEDVWHDLFIQMNKTYEEPKLYLFKNQVQSACGAAEASSGPFYCPGDRKVYLDLQFFDEMRNKFRVSGDFAMAYVIAHEVGHHVQNLLGISAKMDRARQQISEADYNKLSVKLELQADFLAGVWANHAQSMDTLLEAGDIESGLNAASAVGDDRLQKQAQGYIVPDAFTHGTSAQRMYWFKKGFTTGDIRQGDTFNDPSLN</sequence>
<dbReference type="Proteomes" id="UP000242818">
    <property type="component" value="Unassembled WGS sequence"/>
</dbReference>
<dbReference type="OrthoDB" id="9774900at2"/>
<evidence type="ECO:0000256" key="4">
    <source>
        <dbReference type="ARBA" id="ARBA00023136"/>
    </source>
</evidence>
<dbReference type="GO" id="GO:0016020">
    <property type="term" value="C:membrane"/>
    <property type="evidence" value="ECO:0007669"/>
    <property type="project" value="UniProtKB-SubCell"/>
</dbReference>
<dbReference type="EMBL" id="FMAR01000024">
    <property type="protein sequence ID" value="SCC63543.1"/>
    <property type="molecule type" value="Genomic_DNA"/>
</dbReference>
<feature type="transmembrane region" description="Helical" evidence="6">
    <location>
        <begin position="21"/>
        <end position="43"/>
    </location>
</feature>
<dbReference type="RefSeq" id="WP_089715587.1">
    <property type="nucleotide sequence ID" value="NZ_FMAR01000024.1"/>
</dbReference>
<evidence type="ECO:0000256" key="2">
    <source>
        <dbReference type="ARBA" id="ARBA00022692"/>
    </source>
</evidence>
<evidence type="ECO:0000256" key="6">
    <source>
        <dbReference type="SAM" id="Phobius"/>
    </source>
</evidence>
<organism evidence="7 8">
    <name type="scientific">Chitinophaga costaii</name>
    <dbReference type="NCBI Taxonomy" id="1335309"/>
    <lineage>
        <taxon>Bacteria</taxon>
        <taxon>Pseudomonadati</taxon>
        <taxon>Bacteroidota</taxon>
        <taxon>Chitinophagia</taxon>
        <taxon>Chitinophagales</taxon>
        <taxon>Chitinophagaceae</taxon>
        <taxon>Chitinophaga</taxon>
    </lineage>
</organism>
<feature type="region of interest" description="Disordered" evidence="5">
    <location>
        <begin position="1"/>
        <end position="23"/>
    </location>
</feature>
<dbReference type="PANTHER" id="PTHR30168:SF0">
    <property type="entry name" value="INNER MEMBRANE PROTEIN"/>
    <property type="match status" value="1"/>
</dbReference>
<dbReference type="STRING" id="1335309.GA0116948_12410"/>
<dbReference type="PANTHER" id="PTHR30168">
    <property type="entry name" value="PUTATIVE MEMBRANE PROTEIN YPFJ"/>
    <property type="match status" value="1"/>
</dbReference>
<evidence type="ECO:0000313" key="7">
    <source>
        <dbReference type="EMBL" id="SCC63543.1"/>
    </source>
</evidence>
<keyword evidence="4 6" id="KW-0472">Membrane</keyword>
<evidence type="ECO:0000256" key="1">
    <source>
        <dbReference type="ARBA" id="ARBA00004167"/>
    </source>
</evidence>
<keyword evidence="8" id="KW-1185">Reference proteome</keyword>
<evidence type="ECO:0000256" key="3">
    <source>
        <dbReference type="ARBA" id="ARBA00022989"/>
    </source>
</evidence>
<dbReference type="InterPro" id="IPR007343">
    <property type="entry name" value="Uncharacterised_pept_Zn_put"/>
</dbReference>
<dbReference type="AlphaFoldDB" id="A0A1C4G6H2"/>
<keyword evidence="3 6" id="KW-1133">Transmembrane helix</keyword>
<accession>A0A1C4G6H2</accession>
<dbReference type="Pfam" id="PF04228">
    <property type="entry name" value="Zn_peptidase"/>
    <property type="match status" value="1"/>
</dbReference>
<evidence type="ECO:0000313" key="8">
    <source>
        <dbReference type="Proteomes" id="UP000242818"/>
    </source>
</evidence>